<feature type="signal peptide" evidence="1">
    <location>
        <begin position="1"/>
        <end position="27"/>
    </location>
</feature>
<name>A0AA90H380_9ACTN</name>
<dbReference type="RefSeq" id="WP_271314106.1">
    <property type="nucleotide sequence ID" value="NZ_JABXJJ020000043.1"/>
</dbReference>
<keyword evidence="1" id="KW-0732">Signal</keyword>
<dbReference type="AlphaFoldDB" id="A0AA90H380"/>
<feature type="chain" id="PRO_5041743535" evidence="1">
    <location>
        <begin position="28"/>
        <end position="229"/>
    </location>
</feature>
<organism evidence="2">
    <name type="scientific">Streptantibioticus silvisoli</name>
    <dbReference type="NCBI Taxonomy" id="2705255"/>
    <lineage>
        <taxon>Bacteria</taxon>
        <taxon>Bacillati</taxon>
        <taxon>Actinomycetota</taxon>
        <taxon>Actinomycetes</taxon>
        <taxon>Kitasatosporales</taxon>
        <taxon>Streptomycetaceae</taxon>
        <taxon>Streptantibioticus</taxon>
    </lineage>
</organism>
<evidence type="ECO:0000313" key="2">
    <source>
        <dbReference type="EMBL" id="MDI5973278.1"/>
    </source>
</evidence>
<protein>
    <submittedName>
        <fullName evidence="2">Uncharacterized protein</fullName>
    </submittedName>
</protein>
<gene>
    <name evidence="2" type="ORF">POF50_028700</name>
</gene>
<accession>A0AA90H380</accession>
<dbReference type="EMBL" id="JABXJJ020000043">
    <property type="protein sequence ID" value="MDI5973278.1"/>
    <property type="molecule type" value="Genomic_DNA"/>
</dbReference>
<reference evidence="2" key="1">
    <citation type="submission" date="2023-05" db="EMBL/GenBank/DDBJ databases">
        <title>Streptantibioticus silvisoli sp. nov., acidotolerant actinomycetes 1 from pine litter.</title>
        <authorList>
            <person name="Swiecimska M."/>
            <person name="Golinska P."/>
            <person name="Sangal V."/>
            <person name="Wachnowicz B."/>
            <person name="Goodfellow M."/>
        </authorList>
    </citation>
    <scope>NUCLEOTIDE SEQUENCE</scope>
    <source>
        <strain evidence="2">SL13</strain>
    </source>
</reference>
<proteinExistence type="predicted"/>
<sequence>MFRSWTRAALAVCAVVALGAADSSAYAAPADAAPVHTTLRADAHGTGGADRDFSATTVTGATHTALRLVLDGGRPLSAAVRARIASLLGVPATTAGPMAQRQPSAAARGPAVLRCDKNPSWSDARGTLHARFNCHAHTVNWGYLISARVRAVITGPVTEAGVSWWRDGKRQPKNAGHVVGAGYLFHGTLKPVNHDQHVQFQDYLTFRIEIGGRTGTGSLAWAANTRTKK</sequence>
<comment type="caution">
    <text evidence="2">The sequence shown here is derived from an EMBL/GenBank/DDBJ whole genome shotgun (WGS) entry which is preliminary data.</text>
</comment>
<evidence type="ECO:0000256" key="1">
    <source>
        <dbReference type="SAM" id="SignalP"/>
    </source>
</evidence>